<dbReference type="EMBL" id="CAUYUJ010003191">
    <property type="protein sequence ID" value="CAK0804225.1"/>
    <property type="molecule type" value="Genomic_DNA"/>
</dbReference>
<accession>A0ABN9QE80</accession>
<name>A0ABN9QE80_9DINO</name>
<sequence length="173" mass="18990">MGPTLSEVWDPSLDTPAWRWASLPGAAEAQVQEIRAELRKLPFLWCFWLPLWSGPILGVGSRMALHFYEPRYCWMCKRITDAASPHEPFFGFVSAEGAGGAAPGDEGYLCHLGAWGESPRGTFDTAVRSIARFTLLEVWCEDVPGAPSAPPLSVGYVLTDPDCELHAHFQPSA</sequence>
<comment type="caution">
    <text evidence="1">The sequence shown here is derived from an EMBL/GenBank/DDBJ whole genome shotgun (WGS) entry which is preliminary data.</text>
</comment>
<organism evidence="1 2">
    <name type="scientific">Prorocentrum cordatum</name>
    <dbReference type="NCBI Taxonomy" id="2364126"/>
    <lineage>
        <taxon>Eukaryota</taxon>
        <taxon>Sar</taxon>
        <taxon>Alveolata</taxon>
        <taxon>Dinophyceae</taxon>
        <taxon>Prorocentrales</taxon>
        <taxon>Prorocentraceae</taxon>
        <taxon>Prorocentrum</taxon>
    </lineage>
</organism>
<proteinExistence type="predicted"/>
<reference evidence="1" key="1">
    <citation type="submission" date="2023-10" db="EMBL/GenBank/DDBJ databases">
        <authorList>
            <person name="Chen Y."/>
            <person name="Shah S."/>
            <person name="Dougan E. K."/>
            <person name="Thang M."/>
            <person name="Chan C."/>
        </authorList>
    </citation>
    <scope>NUCLEOTIDE SEQUENCE [LARGE SCALE GENOMIC DNA]</scope>
</reference>
<evidence type="ECO:0000313" key="2">
    <source>
        <dbReference type="Proteomes" id="UP001189429"/>
    </source>
</evidence>
<gene>
    <name evidence="1" type="ORF">PCOR1329_LOCUS11106</name>
</gene>
<protein>
    <submittedName>
        <fullName evidence="1">Uncharacterized protein</fullName>
    </submittedName>
</protein>
<keyword evidence="2" id="KW-1185">Reference proteome</keyword>
<dbReference type="InterPro" id="IPR046336">
    <property type="entry name" value="Lon_prtase_N_sf"/>
</dbReference>
<dbReference type="Proteomes" id="UP001189429">
    <property type="component" value="Unassembled WGS sequence"/>
</dbReference>
<evidence type="ECO:0000313" key="1">
    <source>
        <dbReference type="EMBL" id="CAK0804225.1"/>
    </source>
</evidence>
<dbReference type="Gene3D" id="2.30.130.40">
    <property type="entry name" value="LON domain-like"/>
    <property type="match status" value="1"/>
</dbReference>